<evidence type="ECO:0000313" key="4">
    <source>
        <dbReference type="EMBL" id="OFI34551.1"/>
    </source>
</evidence>
<dbReference type="AlphaFoldDB" id="A0A1E8FF58"/>
<proteinExistence type="inferred from homology"/>
<reference evidence="4 5" key="1">
    <citation type="submission" date="2016-09" db="EMBL/GenBank/DDBJ databases">
        <title>Alteromonas lipolytica, a new species isolated from sea water.</title>
        <authorList>
            <person name="Wu Y.-H."/>
            <person name="Cheng H."/>
            <person name="Xu X.-W."/>
        </authorList>
    </citation>
    <scope>NUCLEOTIDE SEQUENCE [LARGE SCALE GENOMIC DNA]</scope>
    <source>
        <strain evidence="4 5">JW12</strain>
    </source>
</reference>
<comment type="caution">
    <text evidence="4">The sequence shown here is derived from an EMBL/GenBank/DDBJ whole genome shotgun (WGS) entry which is preliminary data.</text>
</comment>
<gene>
    <name evidence="4" type="ORF">BFC17_13205</name>
</gene>
<name>A0A1E8FF58_9ALTE</name>
<protein>
    <submittedName>
        <fullName evidence="4">Flagellar biosynthesis protein FlgN</fullName>
    </submittedName>
</protein>
<keyword evidence="3" id="KW-1005">Bacterial flagellum biogenesis</keyword>
<dbReference type="STRING" id="1856405.BFC17_13205"/>
<dbReference type="EMBL" id="MJIC01000010">
    <property type="protein sequence ID" value="OFI34551.1"/>
    <property type="molecule type" value="Genomic_DNA"/>
</dbReference>
<keyword evidence="4" id="KW-0969">Cilium</keyword>
<dbReference type="Pfam" id="PF05130">
    <property type="entry name" value="FlgN"/>
    <property type="match status" value="1"/>
</dbReference>
<dbReference type="Gene3D" id="1.20.58.300">
    <property type="entry name" value="FlgN-like"/>
    <property type="match status" value="1"/>
</dbReference>
<evidence type="ECO:0000256" key="2">
    <source>
        <dbReference type="ARBA" id="ARBA00007703"/>
    </source>
</evidence>
<dbReference type="OrthoDB" id="6322270at2"/>
<dbReference type="InterPro" id="IPR007809">
    <property type="entry name" value="FlgN-like"/>
</dbReference>
<organism evidence="4 5">
    <name type="scientific">Alteromonas lipolytica</name>
    <dbReference type="NCBI Taxonomy" id="1856405"/>
    <lineage>
        <taxon>Bacteria</taxon>
        <taxon>Pseudomonadati</taxon>
        <taxon>Pseudomonadota</taxon>
        <taxon>Gammaproteobacteria</taxon>
        <taxon>Alteromonadales</taxon>
        <taxon>Alteromonadaceae</taxon>
        <taxon>Alteromonas/Salinimonas group</taxon>
        <taxon>Alteromonas</taxon>
    </lineage>
</organism>
<evidence type="ECO:0000256" key="1">
    <source>
        <dbReference type="ARBA" id="ARBA00002397"/>
    </source>
</evidence>
<dbReference type="RefSeq" id="WP_070175470.1">
    <property type="nucleotide sequence ID" value="NZ_BMJR01000001.1"/>
</dbReference>
<dbReference type="GO" id="GO:0044780">
    <property type="term" value="P:bacterial-type flagellum assembly"/>
    <property type="evidence" value="ECO:0007669"/>
    <property type="project" value="InterPro"/>
</dbReference>
<dbReference type="Proteomes" id="UP000176037">
    <property type="component" value="Unassembled WGS sequence"/>
</dbReference>
<accession>A0A1E8FF58</accession>
<keyword evidence="5" id="KW-1185">Reference proteome</keyword>
<comment type="similarity">
    <text evidence="2">Belongs to the FlgN family.</text>
</comment>
<evidence type="ECO:0000256" key="3">
    <source>
        <dbReference type="ARBA" id="ARBA00022795"/>
    </source>
</evidence>
<dbReference type="InterPro" id="IPR036679">
    <property type="entry name" value="FlgN-like_sf"/>
</dbReference>
<evidence type="ECO:0000313" key="5">
    <source>
        <dbReference type="Proteomes" id="UP000176037"/>
    </source>
</evidence>
<sequence>MTAALTEQLTQQTDNLAALKVLLDKELHLIGSRDAEALMTLLKEKEALLSTIQNLDEIINPQLQVLQQAAPLPDEIQSHIDEAKTLLSECQYCTEVNQLAVEQGQLRLVHLRNLMMDVRAKESLTYDKAGKKKGGFSGKGVSA</sequence>
<keyword evidence="4" id="KW-0966">Cell projection</keyword>
<dbReference type="SUPFAM" id="SSF140566">
    <property type="entry name" value="FlgN-like"/>
    <property type="match status" value="1"/>
</dbReference>
<keyword evidence="4" id="KW-0282">Flagellum</keyword>
<comment type="function">
    <text evidence="1">Required for the efficient initiation of filament assembly.</text>
</comment>